<evidence type="ECO:0000259" key="1">
    <source>
        <dbReference type="PROSITE" id="PS50925"/>
    </source>
</evidence>
<dbReference type="PROSITE" id="PS50925">
    <property type="entry name" value="BLUF"/>
    <property type="match status" value="1"/>
</dbReference>
<keyword evidence="3" id="KW-1185">Reference proteome</keyword>
<dbReference type="InterPro" id="IPR036046">
    <property type="entry name" value="Acylphosphatase-like_dom_sf"/>
</dbReference>
<dbReference type="Proteomes" id="UP000016761">
    <property type="component" value="Unassembled WGS sequence"/>
</dbReference>
<dbReference type="EMBL" id="AUSW01000036">
    <property type="protein sequence ID" value="ERL54328.1"/>
    <property type="molecule type" value="Genomic_DNA"/>
</dbReference>
<name>U4T755_9GAMM</name>
<dbReference type="Pfam" id="PF04940">
    <property type="entry name" value="BLUF"/>
    <property type="match status" value="1"/>
</dbReference>
<evidence type="ECO:0000313" key="3">
    <source>
        <dbReference type="Proteomes" id="UP000016761"/>
    </source>
</evidence>
<comment type="caution">
    <text evidence="2">The sequence shown here is derived from an EMBL/GenBank/DDBJ whole genome shotgun (WGS) entry which is preliminary data.</text>
</comment>
<accession>U4T755</accession>
<dbReference type="InterPro" id="IPR007024">
    <property type="entry name" value="BLUF_domain"/>
</dbReference>
<dbReference type="AlphaFoldDB" id="U4T755"/>
<protein>
    <recommendedName>
        <fullName evidence="1">BLUF domain-containing protein</fullName>
    </recommendedName>
</protein>
<dbReference type="GO" id="GO:0071949">
    <property type="term" value="F:FAD binding"/>
    <property type="evidence" value="ECO:0007669"/>
    <property type="project" value="InterPro"/>
</dbReference>
<dbReference type="PATRIC" id="fig|1354303.4.peg.2787"/>
<feature type="domain" description="BLUF" evidence="1">
    <location>
        <begin position="20"/>
        <end position="111"/>
    </location>
</feature>
<dbReference type="SMART" id="SM01034">
    <property type="entry name" value="BLUF"/>
    <property type="match status" value="1"/>
</dbReference>
<dbReference type="RefSeq" id="WP_021815441.1">
    <property type="nucleotide sequence ID" value="NZ_AUSW01000036.1"/>
</dbReference>
<gene>
    <name evidence="2" type="ORF">M917_2833</name>
</gene>
<reference evidence="2 3" key="1">
    <citation type="journal article" date="2013" name="Genome Announc.">
        <title>Draft Genome Sequence of Psychrobacter aquaticus Strain CMS 56T, Isolated from a Cyanobacterial Mat Sample Collected from Water Bodies in the McMurdo Dry Valley Region of Antarctica.</title>
        <authorList>
            <person name="Reddy G.S."/>
            <person name="Ara S."/>
            <person name="Singh A."/>
            <person name="Kumar Pinnaka A."/>
            <person name="Shivaji S."/>
        </authorList>
    </citation>
    <scope>NUCLEOTIDE SEQUENCE [LARGE SCALE GENOMIC DNA]</scope>
    <source>
        <strain evidence="2 3">CMS 56</strain>
    </source>
</reference>
<evidence type="ECO:0000313" key="2">
    <source>
        <dbReference type="EMBL" id="ERL54328.1"/>
    </source>
</evidence>
<sequence length="165" mass="18910">MQTITESISENSNKDGEHILMSLTYIGKNNEENSGIELARTLEHWRRYLMEMDVSSAVAINDHYFIQSLEGSRPAINEVLAKLINEYLSVLPHIVEVEEIEVRKWSGYLIKYLTSSAEDEEYTLKSFSAGADFNPYLMKQNQITSFMQSIFEEKGLTISKDSDIN</sequence>
<dbReference type="GO" id="GO:0009882">
    <property type="term" value="F:blue light photoreceptor activity"/>
    <property type="evidence" value="ECO:0007669"/>
    <property type="project" value="InterPro"/>
</dbReference>
<organism evidence="2 3">
    <name type="scientific">Psychrobacter aquaticus CMS 56</name>
    <dbReference type="NCBI Taxonomy" id="1354303"/>
    <lineage>
        <taxon>Bacteria</taxon>
        <taxon>Pseudomonadati</taxon>
        <taxon>Pseudomonadota</taxon>
        <taxon>Gammaproteobacteria</taxon>
        <taxon>Moraxellales</taxon>
        <taxon>Moraxellaceae</taxon>
        <taxon>Psychrobacter</taxon>
    </lineage>
</organism>
<dbReference type="Gene3D" id="3.30.70.100">
    <property type="match status" value="1"/>
</dbReference>
<dbReference type="SUPFAM" id="SSF54975">
    <property type="entry name" value="Acylphosphatase/BLUF domain-like"/>
    <property type="match status" value="1"/>
</dbReference>
<proteinExistence type="predicted"/>
<dbReference type="OrthoDB" id="6657318at2"/>